<comment type="caution">
    <text evidence="7">The sequence shown here is derived from an EMBL/GenBank/DDBJ whole genome shotgun (WGS) entry which is preliminary data.</text>
</comment>
<evidence type="ECO:0000256" key="4">
    <source>
        <dbReference type="ARBA" id="ARBA00022989"/>
    </source>
</evidence>
<dbReference type="PROSITE" id="PS00409">
    <property type="entry name" value="PROKAR_NTER_METHYL"/>
    <property type="match status" value="1"/>
</dbReference>
<dbReference type="Gene3D" id="3.30.700.10">
    <property type="entry name" value="Glycoprotein, Type 4 Pilin"/>
    <property type="match status" value="1"/>
</dbReference>
<evidence type="ECO:0000256" key="2">
    <source>
        <dbReference type="ARBA" id="ARBA00022481"/>
    </source>
</evidence>
<dbReference type="PANTHER" id="PTHR30093">
    <property type="entry name" value="GENERAL SECRETION PATHWAY PROTEIN G"/>
    <property type="match status" value="1"/>
</dbReference>
<name>S7TQ60_DESML</name>
<dbReference type="STRING" id="897.B2D07_11055"/>
<dbReference type="GO" id="GO:0043683">
    <property type="term" value="P:type IV pilus assembly"/>
    <property type="evidence" value="ECO:0007669"/>
    <property type="project" value="InterPro"/>
</dbReference>
<dbReference type="eggNOG" id="COG4968">
    <property type="taxonomic scope" value="Bacteria"/>
</dbReference>
<organism evidence="7 8">
    <name type="scientific">Desulfococcus multivorans DSM 2059</name>
    <dbReference type="NCBI Taxonomy" id="1121405"/>
    <lineage>
        <taxon>Bacteria</taxon>
        <taxon>Pseudomonadati</taxon>
        <taxon>Thermodesulfobacteriota</taxon>
        <taxon>Desulfobacteria</taxon>
        <taxon>Desulfobacterales</taxon>
        <taxon>Desulfococcaceae</taxon>
        <taxon>Desulfococcus</taxon>
    </lineage>
</organism>
<keyword evidence="5 6" id="KW-0472">Membrane</keyword>
<sequence length="143" mass="15567">MINKLRKNEGFTLIELMIVVAIIGILAAIAIPNFMNYQCKSKQAEAKQNLGAIAKVEEAYFAEYNTYKAAEKTEDTDTIKDTLGLEIKGNPRYDYAVTLVAATDGADASFTATATSTEINGAEEDKWTMTGDLILTNNPNACD</sequence>
<gene>
    <name evidence="7" type="ORF">dsmv_2762</name>
</gene>
<dbReference type="OrthoDB" id="5422085at2"/>
<dbReference type="Pfam" id="PF16732">
    <property type="entry name" value="ComP_DUS"/>
    <property type="match status" value="1"/>
</dbReference>
<evidence type="ECO:0000256" key="3">
    <source>
        <dbReference type="ARBA" id="ARBA00022692"/>
    </source>
</evidence>
<keyword evidence="4 6" id="KW-1133">Transmembrane helix</keyword>
<dbReference type="InterPro" id="IPR012902">
    <property type="entry name" value="N_methyl_site"/>
</dbReference>
<dbReference type="InterPro" id="IPR031982">
    <property type="entry name" value="PilE-like"/>
</dbReference>
<evidence type="ECO:0000313" key="8">
    <source>
        <dbReference type="Proteomes" id="UP000014977"/>
    </source>
</evidence>
<protein>
    <submittedName>
        <fullName evidence="7">Uncharacterized protein</fullName>
    </submittedName>
</protein>
<dbReference type="EMBL" id="ATHJ01000092">
    <property type="protein sequence ID" value="EPR39106.1"/>
    <property type="molecule type" value="Genomic_DNA"/>
</dbReference>
<dbReference type="Pfam" id="PF07963">
    <property type="entry name" value="N_methyl"/>
    <property type="match status" value="1"/>
</dbReference>
<reference evidence="7 8" key="1">
    <citation type="journal article" date="2013" name="Genome Announc.">
        <title>Draft genome sequences for three mercury-methylating, sulfate-reducing bacteria.</title>
        <authorList>
            <person name="Brown S.D."/>
            <person name="Hurt R.A.Jr."/>
            <person name="Gilmour C.C."/>
            <person name="Elias D.A."/>
        </authorList>
    </citation>
    <scope>NUCLEOTIDE SEQUENCE [LARGE SCALE GENOMIC DNA]</scope>
    <source>
        <strain evidence="7 8">DSM 2059</strain>
    </source>
</reference>
<proteinExistence type="predicted"/>
<dbReference type="InterPro" id="IPR045584">
    <property type="entry name" value="Pilin-like"/>
</dbReference>
<keyword evidence="2" id="KW-0488">Methylation</keyword>
<comment type="subcellular location">
    <subcellularLocation>
        <location evidence="1">Membrane</location>
        <topology evidence="1">Single-pass membrane protein</topology>
    </subcellularLocation>
</comment>
<dbReference type="NCBIfam" id="TIGR02532">
    <property type="entry name" value="IV_pilin_GFxxxE"/>
    <property type="match status" value="1"/>
</dbReference>
<evidence type="ECO:0000313" key="7">
    <source>
        <dbReference type="EMBL" id="EPR39106.1"/>
    </source>
</evidence>
<dbReference type="GO" id="GO:0016020">
    <property type="term" value="C:membrane"/>
    <property type="evidence" value="ECO:0007669"/>
    <property type="project" value="UniProtKB-SubCell"/>
</dbReference>
<keyword evidence="8" id="KW-1185">Reference proteome</keyword>
<dbReference type="SUPFAM" id="SSF54523">
    <property type="entry name" value="Pili subunits"/>
    <property type="match status" value="1"/>
</dbReference>
<keyword evidence="3 6" id="KW-0812">Transmembrane</keyword>
<evidence type="ECO:0000256" key="6">
    <source>
        <dbReference type="SAM" id="Phobius"/>
    </source>
</evidence>
<dbReference type="RefSeq" id="WP_020877519.1">
    <property type="nucleotide sequence ID" value="NZ_ATHJ01000092.1"/>
</dbReference>
<evidence type="ECO:0000256" key="1">
    <source>
        <dbReference type="ARBA" id="ARBA00004167"/>
    </source>
</evidence>
<dbReference type="AlphaFoldDB" id="S7TQ60"/>
<evidence type="ECO:0000256" key="5">
    <source>
        <dbReference type="ARBA" id="ARBA00023136"/>
    </source>
</evidence>
<feature type="transmembrane region" description="Helical" evidence="6">
    <location>
        <begin position="12"/>
        <end position="35"/>
    </location>
</feature>
<accession>S7TQ60</accession>
<dbReference type="Proteomes" id="UP000014977">
    <property type="component" value="Unassembled WGS sequence"/>
</dbReference>
<dbReference type="PANTHER" id="PTHR30093:SF44">
    <property type="entry name" value="TYPE II SECRETION SYSTEM CORE PROTEIN G"/>
    <property type="match status" value="1"/>
</dbReference>